<name>A0A5J4T7S1_9EUKA</name>
<organism evidence="1 2">
    <name type="scientific">Streblomastix strix</name>
    <dbReference type="NCBI Taxonomy" id="222440"/>
    <lineage>
        <taxon>Eukaryota</taxon>
        <taxon>Metamonada</taxon>
        <taxon>Preaxostyla</taxon>
        <taxon>Oxymonadida</taxon>
        <taxon>Streblomastigidae</taxon>
        <taxon>Streblomastix</taxon>
    </lineage>
</organism>
<accession>A0A5J4T7S1</accession>
<reference evidence="1 2" key="1">
    <citation type="submission" date="2019-03" db="EMBL/GenBank/DDBJ databases">
        <title>Single cell metagenomics reveals metabolic interactions within the superorganism composed of flagellate Streblomastix strix and complex community of Bacteroidetes bacteria on its surface.</title>
        <authorList>
            <person name="Treitli S.C."/>
            <person name="Kolisko M."/>
            <person name="Husnik F."/>
            <person name="Keeling P."/>
            <person name="Hampl V."/>
        </authorList>
    </citation>
    <scope>NUCLEOTIDE SEQUENCE [LARGE SCALE GENOMIC DNA]</scope>
    <source>
        <strain evidence="1">ST1C</strain>
    </source>
</reference>
<evidence type="ECO:0000313" key="1">
    <source>
        <dbReference type="EMBL" id="KAA6354297.1"/>
    </source>
</evidence>
<dbReference type="Proteomes" id="UP000324800">
    <property type="component" value="Unassembled WGS sequence"/>
</dbReference>
<sequence length="259" mass="27600">SSSPLNTISLDILQYFAIIPAYASIPKSGTSINTPQWCFPAMMLSSGDTLTELLVHKSLNEVEHITVCSPAQIDVSHNFIESLHIANQLNGPQAVENPCQKLRTSDTSYNYDAYSILTVCAVVIAAFPIQFTAILASGSIVITPPAGTTTRFNYIANVFAAEHLAASEARITGECSQFLIPHPSPYSDQYNPSFFSKIENFGSKILGGVKHAAQWIAPTLHKVLSTETGPVGMIHPGIDGALGAGANLAGAVDRLVNKS</sequence>
<proteinExistence type="predicted"/>
<dbReference type="EMBL" id="SNRW01036558">
    <property type="protein sequence ID" value="KAA6354297.1"/>
    <property type="molecule type" value="Genomic_DNA"/>
</dbReference>
<evidence type="ECO:0000313" key="2">
    <source>
        <dbReference type="Proteomes" id="UP000324800"/>
    </source>
</evidence>
<dbReference type="AlphaFoldDB" id="A0A5J4T7S1"/>
<protein>
    <submittedName>
        <fullName evidence="1">Uncharacterized protein</fullName>
    </submittedName>
</protein>
<comment type="caution">
    <text evidence="1">The sequence shown here is derived from an EMBL/GenBank/DDBJ whole genome shotgun (WGS) entry which is preliminary data.</text>
</comment>
<gene>
    <name evidence="1" type="ORF">EZS28_050176</name>
</gene>
<feature type="non-terminal residue" evidence="1">
    <location>
        <position position="1"/>
    </location>
</feature>